<gene>
    <name evidence="1" type="ORF">H6G94_35710</name>
</gene>
<evidence type="ECO:0000313" key="1">
    <source>
        <dbReference type="EMBL" id="MBD2616506.1"/>
    </source>
</evidence>
<keyword evidence="2" id="KW-1185">Reference proteome</keyword>
<sequence length="81" mass="8987">MEIPTEAIIEVIRGKNALILDSIKGVKGTRGQKAYKYTLWAERLAKKLENSNLKAIALNNLLSTATLEEIERQIDSTEAST</sequence>
<organism evidence="1 2">
    <name type="scientific">Nostoc punctiforme FACHB-252</name>
    <dbReference type="NCBI Taxonomy" id="1357509"/>
    <lineage>
        <taxon>Bacteria</taxon>
        <taxon>Bacillati</taxon>
        <taxon>Cyanobacteriota</taxon>
        <taxon>Cyanophyceae</taxon>
        <taxon>Nostocales</taxon>
        <taxon>Nostocaceae</taxon>
        <taxon>Nostoc</taxon>
    </lineage>
</organism>
<dbReference type="RefSeq" id="WP_185566174.1">
    <property type="nucleotide sequence ID" value="NZ_JACJTC010000058.1"/>
</dbReference>
<comment type="caution">
    <text evidence="1">The sequence shown here is derived from an EMBL/GenBank/DDBJ whole genome shotgun (WGS) entry which is preliminary data.</text>
</comment>
<name>A0ABR8HMN9_NOSPU</name>
<evidence type="ECO:0000313" key="2">
    <source>
        <dbReference type="Proteomes" id="UP000606396"/>
    </source>
</evidence>
<reference evidence="1 2" key="1">
    <citation type="journal article" date="2020" name="ISME J.">
        <title>Comparative genomics reveals insights into cyanobacterial evolution and habitat adaptation.</title>
        <authorList>
            <person name="Chen M.Y."/>
            <person name="Teng W.K."/>
            <person name="Zhao L."/>
            <person name="Hu C.X."/>
            <person name="Zhou Y.K."/>
            <person name="Han B.P."/>
            <person name="Song L.R."/>
            <person name="Shu W.S."/>
        </authorList>
    </citation>
    <scope>NUCLEOTIDE SEQUENCE [LARGE SCALE GENOMIC DNA]</scope>
    <source>
        <strain evidence="1 2">FACHB-252</strain>
    </source>
</reference>
<dbReference type="Proteomes" id="UP000606396">
    <property type="component" value="Unassembled WGS sequence"/>
</dbReference>
<evidence type="ECO:0008006" key="3">
    <source>
        <dbReference type="Google" id="ProtNLM"/>
    </source>
</evidence>
<protein>
    <recommendedName>
        <fullName evidence="3">Transposase</fullName>
    </recommendedName>
</protein>
<proteinExistence type="predicted"/>
<accession>A0ABR8HMN9</accession>
<dbReference type="EMBL" id="JACJTC010000058">
    <property type="protein sequence ID" value="MBD2616506.1"/>
    <property type="molecule type" value="Genomic_DNA"/>
</dbReference>